<dbReference type="FunCoup" id="A0A194RDF8">
    <property type="interactions" value="590"/>
</dbReference>
<dbReference type="GO" id="GO:0000287">
    <property type="term" value="F:magnesium ion binding"/>
    <property type="evidence" value="ECO:0007669"/>
    <property type="project" value="InterPro"/>
</dbReference>
<evidence type="ECO:0000256" key="7">
    <source>
        <dbReference type="ARBA" id="ARBA00022842"/>
    </source>
</evidence>
<evidence type="ECO:0000313" key="12">
    <source>
        <dbReference type="Proteomes" id="UP000053240"/>
    </source>
</evidence>
<dbReference type="PANTHER" id="PTHR13045">
    <property type="entry name" value="5'-NUCLEOTIDASE"/>
    <property type="match status" value="1"/>
</dbReference>
<evidence type="ECO:0000256" key="5">
    <source>
        <dbReference type="ARBA" id="ARBA00022741"/>
    </source>
</evidence>
<dbReference type="InterPro" id="IPR036412">
    <property type="entry name" value="HAD-like_sf"/>
</dbReference>
<reference evidence="11 12" key="1">
    <citation type="journal article" date="2015" name="Nat. Commun.">
        <title>Outbred genome sequencing and CRISPR/Cas9 gene editing in butterflies.</title>
        <authorList>
            <person name="Li X."/>
            <person name="Fan D."/>
            <person name="Zhang W."/>
            <person name="Liu G."/>
            <person name="Zhang L."/>
            <person name="Zhao L."/>
            <person name="Fang X."/>
            <person name="Chen L."/>
            <person name="Dong Y."/>
            <person name="Chen Y."/>
            <person name="Ding Y."/>
            <person name="Zhao R."/>
            <person name="Feng M."/>
            <person name="Zhu Y."/>
            <person name="Feng Y."/>
            <person name="Jiang X."/>
            <person name="Zhu D."/>
            <person name="Xiang H."/>
            <person name="Feng X."/>
            <person name="Li S."/>
            <person name="Wang J."/>
            <person name="Zhang G."/>
            <person name="Kronforst M.R."/>
            <person name="Wang W."/>
        </authorList>
    </citation>
    <scope>NUCLEOTIDE SEQUENCE [LARGE SCALE GENOMIC DNA]</scope>
    <source>
        <strain evidence="11">Ya'a_city_454_Pm</strain>
        <tissue evidence="11">Whole body</tissue>
    </source>
</reference>
<dbReference type="Gene3D" id="3.40.50.1000">
    <property type="entry name" value="HAD superfamily/HAD-like"/>
    <property type="match status" value="1"/>
</dbReference>
<dbReference type="EC" id="3.1.3.5" evidence="3 9"/>
<evidence type="ECO:0000256" key="4">
    <source>
        <dbReference type="ARBA" id="ARBA00022723"/>
    </source>
</evidence>
<evidence type="ECO:0000256" key="3">
    <source>
        <dbReference type="ARBA" id="ARBA00012643"/>
    </source>
</evidence>
<dbReference type="Gene3D" id="1.10.150.340">
    <property type="entry name" value="Pyrimidine 5'-nucleotidase (UMPH-1), N-terminal domain"/>
    <property type="match status" value="1"/>
</dbReference>
<keyword evidence="8 9" id="KW-0546">Nucleotide metabolism</keyword>
<name>A0A194RDF8_PAPMA</name>
<evidence type="ECO:0000256" key="6">
    <source>
        <dbReference type="ARBA" id="ARBA00022801"/>
    </source>
</evidence>
<dbReference type="Pfam" id="PF05822">
    <property type="entry name" value="UMPH-1"/>
    <property type="match status" value="1"/>
</dbReference>
<dbReference type="GO" id="GO:0009117">
    <property type="term" value="P:nucleotide metabolic process"/>
    <property type="evidence" value="ECO:0007669"/>
    <property type="project" value="UniProtKB-KW"/>
</dbReference>
<dbReference type="STRING" id="76193.A0A194RDF8"/>
<dbReference type="InterPro" id="IPR006434">
    <property type="entry name" value="Pyrimidine_nucleotidase_eu"/>
</dbReference>
<comment type="similarity">
    <text evidence="2 9">Belongs to the pyrimidine 5'-nucleotidase family.</text>
</comment>
<dbReference type="SFLD" id="SFLDS00003">
    <property type="entry name" value="Haloacid_Dehalogenase"/>
    <property type="match status" value="1"/>
</dbReference>
<comment type="subcellular location">
    <subcellularLocation>
        <location evidence="9">Cytoplasm</location>
    </subcellularLocation>
</comment>
<comment type="catalytic activity">
    <reaction evidence="1 9">
        <text>a ribonucleoside 5'-phosphate + H2O = a ribonucleoside + phosphate</text>
        <dbReference type="Rhea" id="RHEA:12484"/>
        <dbReference type="ChEBI" id="CHEBI:15377"/>
        <dbReference type="ChEBI" id="CHEBI:18254"/>
        <dbReference type="ChEBI" id="CHEBI:43474"/>
        <dbReference type="ChEBI" id="CHEBI:58043"/>
        <dbReference type="EC" id="3.1.3.5"/>
    </reaction>
</comment>
<accession>A0A194RDF8</accession>
<evidence type="ECO:0000256" key="2">
    <source>
        <dbReference type="ARBA" id="ARBA00008389"/>
    </source>
</evidence>
<keyword evidence="4" id="KW-0479">Metal-binding</keyword>
<dbReference type="GO" id="GO:0005737">
    <property type="term" value="C:cytoplasm"/>
    <property type="evidence" value="ECO:0007669"/>
    <property type="project" value="UniProtKB-SubCell"/>
</dbReference>
<dbReference type="PANTHER" id="PTHR13045:SF0">
    <property type="entry name" value="7-METHYLGUANOSINE PHOSPHATE-SPECIFIC 5'-NUCLEOTIDASE"/>
    <property type="match status" value="1"/>
</dbReference>
<dbReference type="SFLD" id="SFLDG01128">
    <property type="entry name" value="C1.4:_5'-Nucleotidase_Like"/>
    <property type="match status" value="1"/>
</dbReference>
<dbReference type="GO" id="GO:0008253">
    <property type="term" value="F:5'-nucleotidase activity"/>
    <property type="evidence" value="ECO:0007669"/>
    <property type="project" value="UniProtKB-EC"/>
</dbReference>
<dbReference type="GO" id="GO:0000166">
    <property type="term" value="F:nucleotide binding"/>
    <property type="evidence" value="ECO:0007669"/>
    <property type="project" value="UniProtKB-KW"/>
</dbReference>
<keyword evidence="9" id="KW-0963">Cytoplasm</keyword>
<dbReference type="InParanoid" id="A0A194RDF8"/>
<evidence type="ECO:0000256" key="8">
    <source>
        <dbReference type="ARBA" id="ARBA00023080"/>
    </source>
</evidence>
<dbReference type="InterPro" id="IPR023214">
    <property type="entry name" value="HAD_sf"/>
</dbReference>
<dbReference type="EMBL" id="KQ460397">
    <property type="protein sequence ID" value="KPJ15315.1"/>
    <property type="molecule type" value="Genomic_DNA"/>
</dbReference>
<feature type="region of interest" description="Disordered" evidence="10">
    <location>
        <begin position="1"/>
        <end position="27"/>
    </location>
</feature>
<evidence type="ECO:0000256" key="9">
    <source>
        <dbReference type="RuleBase" id="RU361276"/>
    </source>
</evidence>
<keyword evidence="6 9" id="KW-0378">Hydrolase</keyword>
<evidence type="ECO:0000256" key="10">
    <source>
        <dbReference type="SAM" id="MobiDB-lite"/>
    </source>
</evidence>
<keyword evidence="5 9" id="KW-0547">Nucleotide-binding</keyword>
<proteinExistence type="inferred from homology"/>
<dbReference type="Proteomes" id="UP000053240">
    <property type="component" value="Unassembled WGS sequence"/>
</dbReference>
<keyword evidence="7" id="KW-0460">Magnesium</keyword>
<dbReference type="SUPFAM" id="SSF56784">
    <property type="entry name" value="HAD-like"/>
    <property type="match status" value="1"/>
</dbReference>
<dbReference type="NCBIfam" id="TIGR01544">
    <property type="entry name" value="HAD-SF-IE"/>
    <property type="match status" value="1"/>
</dbReference>
<gene>
    <name evidence="11" type="ORF">RR48_09342</name>
</gene>
<keyword evidence="12" id="KW-1185">Reference proteome</keyword>
<dbReference type="AlphaFoldDB" id="A0A194RDF8"/>
<protein>
    <recommendedName>
        <fullName evidence="3 9">5'-nucleotidase</fullName>
        <ecNumber evidence="3 9">3.1.3.5</ecNumber>
    </recommendedName>
</protein>
<sequence>MYQDTGVGDRQGLPASAMSNQNNGTDLLKSIDDVPELNKENVHIPNKEELLYKLNKVIKDGHSKLQIVTDFDHTLTRHTMDNGKSVLTSFGMFRECPSIPQDYKDEEIRLASIYKPIEVDPVMSIEEKTKHMIDWYQAAHKLLQGMKFPKQELLDIGYKMVECFRRGVQDLILWSQRQQVPVLVFSAGLGESVLAALKAADFLLPHVKVISNFLAMDESDTIVGIKGEVIHTYNKNEAAIKDTEYFSLVRTRHNVLLMGDNIGDAGMAEGMDHCDVVLKIGFLGRNARPNLQNYLNKFDIVLVDEPTMDVPNAILKLVL</sequence>
<dbReference type="FunFam" id="1.10.150.340:FF:000001">
    <property type="entry name" value="Cytosolic 5-nucleotidase 3-like"/>
    <property type="match status" value="1"/>
</dbReference>
<evidence type="ECO:0000313" key="11">
    <source>
        <dbReference type="EMBL" id="KPJ15315.1"/>
    </source>
</evidence>
<evidence type="ECO:0000256" key="1">
    <source>
        <dbReference type="ARBA" id="ARBA00000815"/>
    </source>
</evidence>
<organism evidence="11 12">
    <name type="scientific">Papilio machaon</name>
    <name type="common">Old World swallowtail butterfly</name>
    <dbReference type="NCBI Taxonomy" id="76193"/>
    <lineage>
        <taxon>Eukaryota</taxon>
        <taxon>Metazoa</taxon>
        <taxon>Ecdysozoa</taxon>
        <taxon>Arthropoda</taxon>
        <taxon>Hexapoda</taxon>
        <taxon>Insecta</taxon>
        <taxon>Pterygota</taxon>
        <taxon>Neoptera</taxon>
        <taxon>Endopterygota</taxon>
        <taxon>Lepidoptera</taxon>
        <taxon>Glossata</taxon>
        <taxon>Ditrysia</taxon>
        <taxon>Papilionoidea</taxon>
        <taxon>Papilionidae</taxon>
        <taxon>Papilioninae</taxon>
        <taxon>Papilio</taxon>
    </lineage>
</organism>